<evidence type="ECO:0000313" key="2">
    <source>
        <dbReference type="Proteomes" id="UP001302059"/>
    </source>
</evidence>
<sequence>MNGERETRTDVLVVGGGPAGLYAAFYAGWRGLSVRLLEARTELGGQLSALYPDKVVYDAPGSPQTRAGDLVRALEAQLAPLGVDVHLSEVARTLTPDPAGGWLVGTDRGTYPAGAVILA</sequence>
<gene>
    <name evidence="1" type="ORF">QOL99_09755</name>
</gene>
<accession>A0ABT7JHA4</accession>
<comment type="caution">
    <text evidence="1">The sequence shown here is derived from an EMBL/GenBank/DDBJ whole genome shotgun (WGS) entry which is preliminary data.</text>
</comment>
<dbReference type="Gene3D" id="3.50.50.60">
    <property type="entry name" value="FAD/NAD(P)-binding domain"/>
    <property type="match status" value="1"/>
</dbReference>
<dbReference type="Pfam" id="PF12831">
    <property type="entry name" value="FAD_oxidored"/>
    <property type="match status" value="1"/>
</dbReference>
<dbReference type="InterPro" id="IPR036188">
    <property type="entry name" value="FAD/NAD-bd_sf"/>
</dbReference>
<feature type="non-terminal residue" evidence="1">
    <location>
        <position position="119"/>
    </location>
</feature>
<evidence type="ECO:0000313" key="1">
    <source>
        <dbReference type="EMBL" id="MDL2344437.1"/>
    </source>
</evidence>
<protein>
    <submittedName>
        <fullName evidence="1">FAD-dependent oxidoreductase</fullName>
    </submittedName>
</protein>
<dbReference type="RefSeq" id="WP_285523394.1">
    <property type="nucleotide sequence ID" value="NZ_JASNGB010000080.1"/>
</dbReference>
<keyword evidence="2" id="KW-1185">Reference proteome</keyword>
<dbReference type="PRINTS" id="PR00368">
    <property type="entry name" value="FADPNR"/>
</dbReference>
<organism evidence="1 2">
    <name type="scientific">Deinococcus rhizophilus</name>
    <dbReference type="NCBI Taxonomy" id="3049544"/>
    <lineage>
        <taxon>Bacteria</taxon>
        <taxon>Thermotogati</taxon>
        <taxon>Deinococcota</taxon>
        <taxon>Deinococci</taxon>
        <taxon>Deinococcales</taxon>
        <taxon>Deinococcaceae</taxon>
        <taxon>Deinococcus</taxon>
    </lineage>
</organism>
<dbReference type="Proteomes" id="UP001302059">
    <property type="component" value="Unassembled WGS sequence"/>
</dbReference>
<dbReference type="EMBL" id="JASNGB010000080">
    <property type="protein sequence ID" value="MDL2344437.1"/>
    <property type="molecule type" value="Genomic_DNA"/>
</dbReference>
<name>A0ABT7JHA4_9DEIO</name>
<proteinExistence type="predicted"/>
<dbReference type="PRINTS" id="PR00469">
    <property type="entry name" value="PNDRDTASEII"/>
</dbReference>
<reference evidence="1 2" key="1">
    <citation type="submission" date="2023-05" db="EMBL/GenBank/DDBJ databases">
        <authorList>
            <person name="Gao F."/>
        </authorList>
    </citation>
    <scope>NUCLEOTIDE SEQUENCE [LARGE SCALE GENOMIC DNA]</scope>
    <source>
        <strain evidence="1 2">MIMF12</strain>
    </source>
</reference>
<dbReference type="SUPFAM" id="SSF51905">
    <property type="entry name" value="FAD/NAD(P)-binding domain"/>
    <property type="match status" value="1"/>
</dbReference>